<dbReference type="EMBL" id="JAGPXC010000007">
    <property type="protein sequence ID" value="KAH6648349.1"/>
    <property type="molecule type" value="Genomic_DNA"/>
</dbReference>
<dbReference type="GeneID" id="70132322"/>
<sequence length="79" mass="8998">MHLCTCTVMLSLLSLLCHKKQIRRRTVCKLQPLPVPVYMDPHLIVCSTAFSNCTQNRVALRCCIMEKSNPRIVFPLAIV</sequence>
<feature type="non-terminal residue" evidence="2">
    <location>
        <position position="1"/>
    </location>
</feature>
<name>A0A9P8UEB4_9PEZI</name>
<evidence type="ECO:0000313" key="2">
    <source>
        <dbReference type="EMBL" id="KAH6648349.1"/>
    </source>
</evidence>
<organism evidence="2 3">
    <name type="scientific">Truncatella angustata</name>
    <dbReference type="NCBI Taxonomy" id="152316"/>
    <lineage>
        <taxon>Eukaryota</taxon>
        <taxon>Fungi</taxon>
        <taxon>Dikarya</taxon>
        <taxon>Ascomycota</taxon>
        <taxon>Pezizomycotina</taxon>
        <taxon>Sordariomycetes</taxon>
        <taxon>Xylariomycetidae</taxon>
        <taxon>Amphisphaeriales</taxon>
        <taxon>Sporocadaceae</taxon>
        <taxon>Truncatella</taxon>
    </lineage>
</organism>
<evidence type="ECO:0000256" key="1">
    <source>
        <dbReference type="SAM" id="SignalP"/>
    </source>
</evidence>
<keyword evidence="3" id="KW-1185">Reference proteome</keyword>
<feature type="chain" id="PRO_5040467984" description="Secreted protein" evidence="1">
    <location>
        <begin position="20"/>
        <end position="79"/>
    </location>
</feature>
<dbReference type="Proteomes" id="UP000758603">
    <property type="component" value="Unassembled WGS sequence"/>
</dbReference>
<dbReference type="AlphaFoldDB" id="A0A9P8UEB4"/>
<reference evidence="2" key="1">
    <citation type="journal article" date="2021" name="Nat. Commun.">
        <title>Genetic determinants of endophytism in the Arabidopsis root mycobiome.</title>
        <authorList>
            <person name="Mesny F."/>
            <person name="Miyauchi S."/>
            <person name="Thiergart T."/>
            <person name="Pickel B."/>
            <person name="Atanasova L."/>
            <person name="Karlsson M."/>
            <person name="Huettel B."/>
            <person name="Barry K.W."/>
            <person name="Haridas S."/>
            <person name="Chen C."/>
            <person name="Bauer D."/>
            <person name="Andreopoulos W."/>
            <person name="Pangilinan J."/>
            <person name="LaButti K."/>
            <person name="Riley R."/>
            <person name="Lipzen A."/>
            <person name="Clum A."/>
            <person name="Drula E."/>
            <person name="Henrissat B."/>
            <person name="Kohler A."/>
            <person name="Grigoriev I.V."/>
            <person name="Martin F.M."/>
            <person name="Hacquard S."/>
        </authorList>
    </citation>
    <scope>NUCLEOTIDE SEQUENCE</scope>
    <source>
        <strain evidence="2">MPI-SDFR-AT-0073</strain>
    </source>
</reference>
<evidence type="ECO:0008006" key="4">
    <source>
        <dbReference type="Google" id="ProtNLM"/>
    </source>
</evidence>
<comment type="caution">
    <text evidence="2">The sequence shown here is derived from an EMBL/GenBank/DDBJ whole genome shotgun (WGS) entry which is preliminary data.</text>
</comment>
<gene>
    <name evidence="2" type="ORF">BKA67DRAFT_574564</name>
</gene>
<accession>A0A9P8UEB4</accession>
<keyword evidence="1" id="KW-0732">Signal</keyword>
<evidence type="ECO:0000313" key="3">
    <source>
        <dbReference type="Proteomes" id="UP000758603"/>
    </source>
</evidence>
<dbReference type="RefSeq" id="XP_045954856.1">
    <property type="nucleotide sequence ID" value="XM_046103430.1"/>
</dbReference>
<feature type="signal peptide" evidence="1">
    <location>
        <begin position="1"/>
        <end position="19"/>
    </location>
</feature>
<proteinExistence type="predicted"/>
<protein>
    <recommendedName>
        <fullName evidence="4">Secreted protein</fullName>
    </recommendedName>
</protein>